<organism evidence="8 9">
    <name type="scientific">Candidatus Pseudobacter hemicellulosilyticus</name>
    <dbReference type="NCBI Taxonomy" id="3121375"/>
    <lineage>
        <taxon>Bacteria</taxon>
        <taxon>Pseudomonadati</taxon>
        <taxon>Bacteroidota</taxon>
        <taxon>Chitinophagia</taxon>
        <taxon>Chitinophagales</taxon>
        <taxon>Chitinophagaceae</taxon>
        <taxon>Pseudobacter</taxon>
    </lineage>
</organism>
<dbReference type="Gene3D" id="2.40.10.10">
    <property type="entry name" value="Trypsin-like serine proteases"/>
    <property type="match status" value="2"/>
</dbReference>
<evidence type="ECO:0000256" key="6">
    <source>
        <dbReference type="PIRSR" id="PIRSR608256-1"/>
    </source>
</evidence>
<dbReference type="EMBL" id="CP119311">
    <property type="protein sequence ID" value="WEK34508.1"/>
    <property type="molecule type" value="Genomic_DNA"/>
</dbReference>
<sequence>MKWNELLTELNYYLANLYLWDTTNATKIRLTQKAGLPAMLINWQLPPVDVWFSILKNAADRDKVDVLLTGIITDGNENDEQLIGARDTVVSGRQPASQPLKSEWKGGTMDKAQKEKILGRRSTLLPIGFLEEGTAAAKAVVRIEVGNESGTGFIIESGWLLTNNHVLPNREIAGQAMVQFGYQLPAGIPVDQKRAIAVKAESVARLDPGTEADGRFFTNKEQDWTLVKLEPREPAYPHLFFSKQPAQEGDFVNIIQHPLGGPKQIGIYNNLVMFAGDGILQYMTDTNDGSSGSPVFNSNWEVVAIHHSGGWVKDGQNGTPVKRNQGTPISIIKTFITDHQLCPSY</sequence>
<dbReference type="GO" id="GO:0008236">
    <property type="term" value="F:serine-type peptidase activity"/>
    <property type="evidence" value="ECO:0007669"/>
    <property type="project" value="UniProtKB-KW"/>
</dbReference>
<keyword evidence="5 7" id="KW-0720">Serine protease</keyword>
<dbReference type="PRINTS" id="PR00839">
    <property type="entry name" value="V8PROTEASE"/>
</dbReference>
<proteinExistence type="inferred from homology"/>
<reference evidence="8" key="1">
    <citation type="submission" date="2023-03" db="EMBL/GenBank/DDBJ databases">
        <title>Andean soil-derived lignocellulolytic bacterial consortium as a source of novel taxa and putative plastic-active enzymes.</title>
        <authorList>
            <person name="Diaz-Garcia L."/>
            <person name="Chuvochina M."/>
            <person name="Feuerriegel G."/>
            <person name="Bunk B."/>
            <person name="Sproer C."/>
            <person name="Streit W.R."/>
            <person name="Rodriguez L.M."/>
            <person name="Overmann J."/>
            <person name="Jimenez D.J."/>
        </authorList>
    </citation>
    <scope>NUCLEOTIDE SEQUENCE</scope>
    <source>
        <strain evidence="8">MAG 7</strain>
    </source>
</reference>
<name>A0AAJ5WQ34_9BACT</name>
<keyword evidence="2 7" id="KW-0645">Protease</keyword>
<dbReference type="EC" id="3.4.21.-" evidence="7"/>
<evidence type="ECO:0000256" key="1">
    <source>
        <dbReference type="ARBA" id="ARBA00008764"/>
    </source>
</evidence>
<dbReference type="InterPro" id="IPR008256">
    <property type="entry name" value="Peptidase_S1B"/>
</dbReference>
<evidence type="ECO:0000256" key="3">
    <source>
        <dbReference type="ARBA" id="ARBA00022729"/>
    </source>
</evidence>
<evidence type="ECO:0000256" key="4">
    <source>
        <dbReference type="ARBA" id="ARBA00022801"/>
    </source>
</evidence>
<accession>A0AAJ5WQ34</accession>
<dbReference type="AlphaFoldDB" id="A0AAJ5WQ34"/>
<feature type="active site" description="Charge relay system" evidence="6">
    <location>
        <position position="165"/>
    </location>
</feature>
<keyword evidence="4 7" id="KW-0378">Hydrolase</keyword>
<dbReference type="GO" id="GO:0006508">
    <property type="term" value="P:proteolysis"/>
    <property type="evidence" value="ECO:0007669"/>
    <property type="project" value="UniProtKB-KW"/>
</dbReference>
<dbReference type="PANTHER" id="PTHR36234:SF5">
    <property type="entry name" value="LYSYL ENDOPEPTIDASE"/>
    <property type="match status" value="1"/>
</dbReference>
<gene>
    <name evidence="8" type="ORF">P0Y53_18630</name>
</gene>
<protein>
    <recommendedName>
        <fullName evidence="7">Serine protease</fullName>
        <ecNumber evidence="7">3.4.21.-</ecNumber>
    </recommendedName>
</protein>
<feature type="active site" description="Charge relay system" evidence="6">
    <location>
        <position position="291"/>
    </location>
</feature>
<comment type="similarity">
    <text evidence="1 7">Belongs to the peptidase S1B family.</text>
</comment>
<feature type="active site" description="Charge relay system" evidence="6">
    <location>
        <position position="213"/>
    </location>
</feature>
<dbReference type="SUPFAM" id="SSF50494">
    <property type="entry name" value="Trypsin-like serine proteases"/>
    <property type="match status" value="1"/>
</dbReference>
<evidence type="ECO:0000313" key="9">
    <source>
        <dbReference type="Proteomes" id="UP001220610"/>
    </source>
</evidence>
<dbReference type="InterPro" id="IPR043504">
    <property type="entry name" value="Peptidase_S1_PA_chymotrypsin"/>
</dbReference>
<keyword evidence="3" id="KW-0732">Signal</keyword>
<dbReference type="Pfam" id="PF13365">
    <property type="entry name" value="Trypsin_2"/>
    <property type="match status" value="1"/>
</dbReference>
<evidence type="ECO:0000256" key="5">
    <source>
        <dbReference type="ARBA" id="ARBA00022825"/>
    </source>
</evidence>
<evidence type="ECO:0000256" key="2">
    <source>
        <dbReference type="ARBA" id="ARBA00022670"/>
    </source>
</evidence>
<dbReference type="InterPro" id="IPR009003">
    <property type="entry name" value="Peptidase_S1_PA"/>
</dbReference>
<dbReference type="PANTHER" id="PTHR36234">
    <property type="entry name" value="LYSYL ENDOPEPTIDASE"/>
    <property type="match status" value="1"/>
</dbReference>
<evidence type="ECO:0000313" key="8">
    <source>
        <dbReference type="EMBL" id="WEK34508.1"/>
    </source>
</evidence>
<dbReference type="Proteomes" id="UP001220610">
    <property type="component" value="Chromosome"/>
</dbReference>
<evidence type="ECO:0000256" key="7">
    <source>
        <dbReference type="RuleBase" id="RU004296"/>
    </source>
</evidence>